<dbReference type="InterPro" id="IPR050250">
    <property type="entry name" value="Macrolide_Exporter_MacB"/>
</dbReference>
<dbReference type="Pfam" id="PF12704">
    <property type="entry name" value="MacB_PCD"/>
    <property type="match status" value="1"/>
</dbReference>
<keyword evidence="2" id="KW-1003">Cell membrane</keyword>
<evidence type="ECO:0000313" key="10">
    <source>
        <dbReference type="EMBL" id="RJR26482.1"/>
    </source>
</evidence>
<feature type="domain" description="MacB-like periplasmic core" evidence="9">
    <location>
        <begin position="21"/>
        <end position="231"/>
    </location>
</feature>
<organism evidence="10 11">
    <name type="scientific">candidate division WWE3 bacterium</name>
    <dbReference type="NCBI Taxonomy" id="2053526"/>
    <lineage>
        <taxon>Bacteria</taxon>
        <taxon>Katanobacteria</taxon>
    </lineage>
</organism>
<dbReference type="GO" id="GO:0022857">
    <property type="term" value="F:transmembrane transporter activity"/>
    <property type="evidence" value="ECO:0007669"/>
    <property type="project" value="TreeGrafter"/>
</dbReference>
<comment type="similarity">
    <text evidence="6">Belongs to the ABC-4 integral membrane protein family.</text>
</comment>
<sequence>MELLETFYTAQKALLSNKVRTFLTMLGVIIGVFSVILLVALVTGVQNYITNQFDELGSNLVFITAGRSGINQDPAQAFTDNKLNESQIDLIEQYAGEYIEGSTPYIAAGMTVSYKTKEYYGAINAANQEFSNLFNIGLSKGRYFTAAEEKAGQKVAVIGHDVFKKLFVNRNPIDESIKIDGHSFRVIGVVEPKGADYDELIVIPLSTAKKVLNLDQIAYLAVKIRDDVDVDVGTKKVELAMLQELKKDDFTILSQKDLLSSIDSILGILSVGLAAVAAISLLVGGIGIMNIMLVSVTERISEIGLRKALGATPTNIGLQFMIEAITLSLGGGLIGISLGFLGTFISKRFIDAEVPWWSVIVSLLFSIVVGVIFGTYPAIKASKKDPIEALRYE</sequence>
<feature type="transmembrane region" description="Helical" evidence="7">
    <location>
        <begin position="354"/>
        <end position="376"/>
    </location>
</feature>
<evidence type="ECO:0000313" key="11">
    <source>
        <dbReference type="Proteomes" id="UP000265540"/>
    </source>
</evidence>
<keyword evidence="4 7" id="KW-1133">Transmembrane helix</keyword>
<evidence type="ECO:0000256" key="5">
    <source>
        <dbReference type="ARBA" id="ARBA00023136"/>
    </source>
</evidence>
<dbReference type="InterPro" id="IPR003838">
    <property type="entry name" value="ABC3_permease_C"/>
</dbReference>
<feature type="transmembrane region" description="Helical" evidence="7">
    <location>
        <begin position="265"/>
        <end position="295"/>
    </location>
</feature>
<feature type="transmembrane region" description="Helical" evidence="7">
    <location>
        <begin position="21"/>
        <end position="42"/>
    </location>
</feature>
<dbReference type="PANTHER" id="PTHR30572">
    <property type="entry name" value="MEMBRANE COMPONENT OF TRANSPORTER-RELATED"/>
    <property type="match status" value="1"/>
</dbReference>
<evidence type="ECO:0000256" key="2">
    <source>
        <dbReference type="ARBA" id="ARBA00022475"/>
    </source>
</evidence>
<evidence type="ECO:0000256" key="7">
    <source>
        <dbReference type="SAM" id="Phobius"/>
    </source>
</evidence>
<name>A0A3A4ZB87_UNCKA</name>
<feature type="transmembrane region" description="Helical" evidence="7">
    <location>
        <begin position="316"/>
        <end position="342"/>
    </location>
</feature>
<reference evidence="10 11" key="1">
    <citation type="journal article" date="2017" name="ISME J.">
        <title>Energy and carbon metabolisms in a deep terrestrial subsurface fluid microbial community.</title>
        <authorList>
            <person name="Momper L."/>
            <person name="Jungbluth S.P."/>
            <person name="Lee M.D."/>
            <person name="Amend J.P."/>
        </authorList>
    </citation>
    <scope>NUCLEOTIDE SEQUENCE [LARGE SCALE GENOMIC DNA]</scope>
    <source>
        <strain evidence="10">SURF_46</strain>
    </source>
</reference>
<dbReference type="EMBL" id="QZJF01000021">
    <property type="protein sequence ID" value="RJR26482.1"/>
    <property type="molecule type" value="Genomic_DNA"/>
</dbReference>
<evidence type="ECO:0000256" key="4">
    <source>
        <dbReference type="ARBA" id="ARBA00022989"/>
    </source>
</evidence>
<keyword evidence="3 7" id="KW-0812">Transmembrane</keyword>
<evidence type="ECO:0000259" key="8">
    <source>
        <dbReference type="Pfam" id="PF02687"/>
    </source>
</evidence>
<evidence type="ECO:0000256" key="6">
    <source>
        <dbReference type="ARBA" id="ARBA00038076"/>
    </source>
</evidence>
<evidence type="ECO:0000256" key="3">
    <source>
        <dbReference type="ARBA" id="ARBA00022692"/>
    </source>
</evidence>
<dbReference type="InterPro" id="IPR025857">
    <property type="entry name" value="MacB_PCD"/>
</dbReference>
<evidence type="ECO:0000256" key="1">
    <source>
        <dbReference type="ARBA" id="ARBA00004651"/>
    </source>
</evidence>
<evidence type="ECO:0000259" key="9">
    <source>
        <dbReference type="Pfam" id="PF12704"/>
    </source>
</evidence>
<dbReference type="Proteomes" id="UP000265540">
    <property type="component" value="Unassembled WGS sequence"/>
</dbReference>
<gene>
    <name evidence="10" type="ORF">C4561_05030</name>
</gene>
<protein>
    <submittedName>
        <fullName evidence="10">FtsX-like permease family protein</fullName>
    </submittedName>
</protein>
<comment type="caution">
    <text evidence="10">The sequence shown here is derived from an EMBL/GenBank/DDBJ whole genome shotgun (WGS) entry which is preliminary data.</text>
</comment>
<dbReference type="AlphaFoldDB" id="A0A3A4ZB87"/>
<accession>A0A3A4ZB87</accession>
<keyword evidence="5 7" id="KW-0472">Membrane</keyword>
<proteinExistence type="inferred from homology"/>
<dbReference type="GO" id="GO:0005886">
    <property type="term" value="C:plasma membrane"/>
    <property type="evidence" value="ECO:0007669"/>
    <property type="project" value="UniProtKB-SubCell"/>
</dbReference>
<dbReference type="PANTHER" id="PTHR30572:SF4">
    <property type="entry name" value="ABC TRANSPORTER PERMEASE YTRF"/>
    <property type="match status" value="1"/>
</dbReference>
<feature type="domain" description="ABC3 transporter permease C-terminal" evidence="8">
    <location>
        <begin position="275"/>
        <end position="386"/>
    </location>
</feature>
<comment type="subcellular location">
    <subcellularLocation>
        <location evidence="1">Cell membrane</location>
        <topology evidence="1">Multi-pass membrane protein</topology>
    </subcellularLocation>
</comment>
<dbReference type="Pfam" id="PF02687">
    <property type="entry name" value="FtsX"/>
    <property type="match status" value="1"/>
</dbReference>